<comment type="caution">
    <text evidence="1">The sequence shown here is derived from an EMBL/GenBank/DDBJ whole genome shotgun (WGS) entry which is preliminary data.</text>
</comment>
<evidence type="ECO:0000313" key="2">
    <source>
        <dbReference type="Proteomes" id="UP000475862"/>
    </source>
</evidence>
<organism evidence="1 2">
    <name type="scientific">Aphis glycines</name>
    <name type="common">Soybean aphid</name>
    <dbReference type="NCBI Taxonomy" id="307491"/>
    <lineage>
        <taxon>Eukaryota</taxon>
        <taxon>Metazoa</taxon>
        <taxon>Ecdysozoa</taxon>
        <taxon>Arthropoda</taxon>
        <taxon>Hexapoda</taxon>
        <taxon>Insecta</taxon>
        <taxon>Pterygota</taxon>
        <taxon>Neoptera</taxon>
        <taxon>Paraneoptera</taxon>
        <taxon>Hemiptera</taxon>
        <taxon>Sternorrhyncha</taxon>
        <taxon>Aphidomorpha</taxon>
        <taxon>Aphidoidea</taxon>
        <taxon>Aphididae</taxon>
        <taxon>Aphidini</taxon>
        <taxon>Aphis</taxon>
        <taxon>Aphis</taxon>
    </lineage>
</organism>
<dbReference type="Proteomes" id="UP000475862">
    <property type="component" value="Unassembled WGS sequence"/>
</dbReference>
<evidence type="ECO:0000313" key="1">
    <source>
        <dbReference type="EMBL" id="KAE9524021.1"/>
    </source>
</evidence>
<accession>A0A6G0T271</accession>
<gene>
    <name evidence="1" type="ORF">AGLY_015668</name>
</gene>
<proteinExistence type="predicted"/>
<name>A0A6G0T271_APHGL</name>
<reference evidence="1 2" key="1">
    <citation type="submission" date="2019-08" db="EMBL/GenBank/DDBJ databases">
        <title>The genome of the soybean aphid Biotype 1, its phylome, world population structure and adaptation to the North American continent.</title>
        <authorList>
            <person name="Giordano R."/>
            <person name="Donthu R.K."/>
            <person name="Hernandez A.G."/>
            <person name="Wright C.L."/>
            <person name="Zimin A.V."/>
        </authorList>
    </citation>
    <scope>NUCLEOTIDE SEQUENCE [LARGE SCALE GENOMIC DNA]</scope>
    <source>
        <tissue evidence="1">Whole aphids</tissue>
    </source>
</reference>
<keyword evidence="2" id="KW-1185">Reference proteome</keyword>
<evidence type="ECO:0008006" key="3">
    <source>
        <dbReference type="Google" id="ProtNLM"/>
    </source>
</evidence>
<protein>
    <recommendedName>
        <fullName evidence="3">SANTA domain-containing protein</fullName>
    </recommendedName>
</protein>
<sequence length="304" mass="35228">MDLSSCFDRFIWSYIEEVKTNSQMASNLSTSNIGEIRPARNQSSLPPPPDYYGPQPLDISIPKLLKLDNCFNANNNSNLSHQIVQTPNNSASSSDLKYVNKMPYKKFLCNWSVNVVEIKLKNDNTKFIVELRGTWISKDRHRTINEIHFAGFLDFVVSKNLIKTSHGLYELIGPIANASSDNLYRACLEINGLPRTWKYILTQFPSKINNFNKKLEIRRKYATNCLVQEMMTKSYKFVEKLLQVTNPKVHVNCAIKKKEIPLLRRMFEKKLVGSLEVVDFESTRKKYLHLIKDTMIVEKKKKQK</sequence>
<dbReference type="AlphaFoldDB" id="A0A6G0T271"/>
<dbReference type="OrthoDB" id="10282926at2759"/>
<dbReference type="EMBL" id="VYZN01000074">
    <property type="protein sequence ID" value="KAE9524021.1"/>
    <property type="molecule type" value="Genomic_DNA"/>
</dbReference>